<dbReference type="Pfam" id="PF08202">
    <property type="entry name" value="MIS13"/>
    <property type="match status" value="1"/>
</dbReference>
<evidence type="ECO:0000256" key="1">
    <source>
        <dbReference type="SAM" id="MobiDB-lite"/>
    </source>
</evidence>
<evidence type="ECO:0000313" key="2">
    <source>
        <dbReference type="EMBL" id="CAL1717253.1"/>
    </source>
</evidence>
<feature type="compositionally biased region" description="Low complexity" evidence="1">
    <location>
        <begin position="186"/>
        <end position="196"/>
    </location>
</feature>
<feature type="compositionally biased region" description="Basic and acidic residues" evidence="1">
    <location>
        <begin position="346"/>
        <end position="358"/>
    </location>
</feature>
<dbReference type="PANTHER" id="PTHR14778:SF2">
    <property type="entry name" value="KINETOCHORE-ASSOCIATED PROTEIN DSN1 HOMOLOG"/>
    <property type="match status" value="1"/>
</dbReference>
<feature type="region of interest" description="Disordered" evidence="1">
    <location>
        <begin position="1"/>
        <end position="251"/>
    </location>
</feature>
<proteinExistence type="predicted"/>
<feature type="compositionally biased region" description="Basic and acidic residues" evidence="1">
    <location>
        <begin position="563"/>
        <end position="580"/>
    </location>
</feature>
<feature type="region of interest" description="Disordered" evidence="1">
    <location>
        <begin position="337"/>
        <end position="359"/>
    </location>
</feature>
<feature type="compositionally biased region" description="Basic and acidic residues" evidence="1">
    <location>
        <begin position="124"/>
        <end position="143"/>
    </location>
</feature>
<feature type="region of interest" description="Disordered" evidence="1">
    <location>
        <begin position="563"/>
        <end position="605"/>
    </location>
</feature>
<organism evidence="2 3">
    <name type="scientific">Somion occarium</name>
    <dbReference type="NCBI Taxonomy" id="3059160"/>
    <lineage>
        <taxon>Eukaryota</taxon>
        <taxon>Fungi</taxon>
        <taxon>Dikarya</taxon>
        <taxon>Basidiomycota</taxon>
        <taxon>Agaricomycotina</taxon>
        <taxon>Agaricomycetes</taxon>
        <taxon>Polyporales</taxon>
        <taxon>Cerrenaceae</taxon>
        <taxon>Somion</taxon>
    </lineage>
</organism>
<gene>
    <name evidence="2" type="ORF">GFSPODELE1_LOCUS11134</name>
</gene>
<keyword evidence="3" id="KW-1185">Reference proteome</keyword>
<evidence type="ECO:0000313" key="3">
    <source>
        <dbReference type="Proteomes" id="UP001497453"/>
    </source>
</evidence>
<dbReference type="EMBL" id="OZ037952">
    <property type="protein sequence ID" value="CAL1717253.1"/>
    <property type="molecule type" value="Genomic_DNA"/>
</dbReference>
<sequence length="605" mass="67410">MTANRQSSQTSTVVLEAMHPHPSTSKRKTPDDGNPLDVMVAKKARKEKPKSGATSKRKLVGEEQPGGLVIVRAPSTRLPASQGGNPPNIDAQPHQRPPSRSASIQPPQQHPPNANASKPPSKKFKADTADTIRRSAKGKERELLPGPRSEPEMDEDVRRMQSEADTLRHKPRIGNGVVDPSFQFPPSRISRPTTSSDRIRDISQPIAEQETPQIMKNKIMRGEMPHPRRKSSISRGKRASSSFENTAQPHTSVADSTFYKHIDVDLPEPQRAQQLLIWCANRAMHDFADNHAPSSSSRRNVASAGKDPPLLTEDMQLLKSVQEEVIRMLAEKRIDTSVFSQPESAPPREKLRENEQNVRNRAREKKFNDHIQRSKMEKEAWTEVDSFYKQHRLAVLTDLEKREREISHSAKVKGKQRATLEDIEKWEADLPEHFRRVEGLALAKTLVGAETDRKTPVSERIQDLEFSADRVHGLSHSALETTHVAEADLDRRFARLNISLANRSQTLASTLNQSATALSSYLPTTLSRPPPTTDPQGLLRALSRVDAERPQSQVGDAARRAAREVQRAHDAGVSMAERKLTGVAPPTPRKPPGTPRRATIPGKGR</sequence>
<feature type="compositionally biased region" description="Basic residues" evidence="1">
    <location>
        <begin position="227"/>
        <end position="238"/>
    </location>
</feature>
<feature type="compositionally biased region" description="Basic and acidic residues" evidence="1">
    <location>
        <begin position="156"/>
        <end position="168"/>
    </location>
</feature>
<name>A0ABP1ECU5_9APHY</name>
<feature type="region of interest" description="Disordered" evidence="1">
    <location>
        <begin position="289"/>
        <end position="309"/>
    </location>
</feature>
<reference evidence="3" key="1">
    <citation type="submission" date="2024-04" db="EMBL/GenBank/DDBJ databases">
        <authorList>
            <person name="Shaw F."/>
            <person name="Minotto A."/>
        </authorList>
    </citation>
    <scope>NUCLEOTIDE SEQUENCE [LARGE SCALE GENOMIC DNA]</scope>
</reference>
<accession>A0ABP1ECU5</accession>
<dbReference type="Proteomes" id="UP001497453">
    <property type="component" value="Chromosome 9"/>
</dbReference>
<feature type="compositionally biased region" description="Polar residues" evidence="1">
    <location>
        <begin position="1"/>
        <end position="13"/>
    </location>
</feature>
<dbReference type="PANTHER" id="PTHR14778">
    <property type="entry name" value="KINETOCHORE-ASSOCIATED PROTEIN DSN1 HOMOLOG"/>
    <property type="match status" value="1"/>
</dbReference>
<feature type="compositionally biased region" description="Pro residues" evidence="1">
    <location>
        <begin position="585"/>
        <end position="594"/>
    </location>
</feature>
<protein>
    <submittedName>
        <fullName evidence="2">Uncharacterized protein</fullName>
    </submittedName>
</protein>
<dbReference type="InterPro" id="IPR013218">
    <property type="entry name" value="Dsn1/Mis13"/>
</dbReference>